<gene>
    <name evidence="17" type="ORF">SAMN05444422_105150</name>
</gene>
<evidence type="ECO:0000256" key="5">
    <source>
        <dbReference type="ARBA" id="ARBA00022723"/>
    </source>
</evidence>
<evidence type="ECO:0000256" key="1">
    <source>
        <dbReference type="ARBA" id="ARBA00004127"/>
    </source>
</evidence>
<dbReference type="GO" id="GO:0043682">
    <property type="term" value="F:P-type divalent copper transporter activity"/>
    <property type="evidence" value="ECO:0007669"/>
    <property type="project" value="TreeGrafter"/>
</dbReference>
<dbReference type="SUPFAM" id="SSF55008">
    <property type="entry name" value="HMA, heavy metal-associated domain"/>
    <property type="match status" value="2"/>
</dbReference>
<dbReference type="SUPFAM" id="SSF81653">
    <property type="entry name" value="Calcium ATPase, transduction domain A"/>
    <property type="match status" value="1"/>
</dbReference>
<keyword evidence="9" id="KW-0067">ATP-binding</keyword>
<feature type="transmembrane region" description="Helical" evidence="15">
    <location>
        <begin position="407"/>
        <end position="429"/>
    </location>
</feature>
<dbReference type="SUPFAM" id="SSF81665">
    <property type="entry name" value="Calcium ATPase, transmembrane domain M"/>
    <property type="match status" value="1"/>
</dbReference>
<dbReference type="Pfam" id="PF00702">
    <property type="entry name" value="Hydrolase"/>
    <property type="match status" value="1"/>
</dbReference>
<dbReference type="InterPro" id="IPR018303">
    <property type="entry name" value="ATPase_P-typ_P_site"/>
</dbReference>
<comment type="similarity">
    <text evidence="2">Belongs to the cation transport ATPase (P-type) (TC 3.A.3) family. Type IB subfamily.</text>
</comment>
<dbReference type="PROSITE" id="PS50846">
    <property type="entry name" value="HMA_2"/>
    <property type="match status" value="2"/>
</dbReference>
<dbReference type="PANTHER" id="PTHR43520:SF8">
    <property type="entry name" value="P-TYPE CU(+) TRANSPORTER"/>
    <property type="match status" value="1"/>
</dbReference>
<evidence type="ECO:0000256" key="10">
    <source>
        <dbReference type="ARBA" id="ARBA00022842"/>
    </source>
</evidence>
<dbReference type="Pfam" id="PF00403">
    <property type="entry name" value="HMA"/>
    <property type="match status" value="2"/>
</dbReference>
<dbReference type="GO" id="GO:0055070">
    <property type="term" value="P:copper ion homeostasis"/>
    <property type="evidence" value="ECO:0007669"/>
    <property type="project" value="TreeGrafter"/>
</dbReference>
<evidence type="ECO:0000313" key="18">
    <source>
        <dbReference type="Proteomes" id="UP000199161"/>
    </source>
</evidence>
<keyword evidence="4 15" id="KW-0812">Transmembrane</keyword>
<dbReference type="Gene3D" id="3.40.50.1000">
    <property type="entry name" value="HAD superfamily/HAD-like"/>
    <property type="match status" value="1"/>
</dbReference>
<dbReference type="Gene3D" id="3.30.70.100">
    <property type="match status" value="2"/>
</dbReference>
<keyword evidence="8" id="KW-0186">Copper</keyword>
<feature type="domain" description="HMA" evidence="16">
    <location>
        <begin position="1"/>
        <end position="58"/>
    </location>
</feature>
<dbReference type="InterPro" id="IPR036412">
    <property type="entry name" value="HAD-like_sf"/>
</dbReference>
<dbReference type="PRINTS" id="PR00119">
    <property type="entry name" value="CATATPASE"/>
</dbReference>
<dbReference type="GO" id="GO:0005524">
    <property type="term" value="F:ATP binding"/>
    <property type="evidence" value="ECO:0007669"/>
    <property type="project" value="UniProtKB-KW"/>
</dbReference>
<evidence type="ECO:0000256" key="7">
    <source>
        <dbReference type="ARBA" id="ARBA00022741"/>
    </source>
</evidence>
<accession>A0A1I1HA62</accession>
<dbReference type="Pfam" id="PF00122">
    <property type="entry name" value="E1-E2_ATPase"/>
    <property type="match status" value="1"/>
</dbReference>
<dbReference type="NCBIfam" id="TIGR00003">
    <property type="entry name" value="copper ion binding protein"/>
    <property type="match status" value="2"/>
</dbReference>
<keyword evidence="10" id="KW-0460">Magnesium</keyword>
<dbReference type="SFLD" id="SFLDG00002">
    <property type="entry name" value="C1.7:_P-type_atpase_like"/>
    <property type="match status" value="1"/>
</dbReference>
<keyword evidence="5" id="KW-0479">Metal-binding</keyword>
<dbReference type="Gene3D" id="3.40.1110.10">
    <property type="entry name" value="Calcium-transporting ATPase, cytoplasmic domain N"/>
    <property type="match status" value="1"/>
</dbReference>
<dbReference type="Proteomes" id="UP000199161">
    <property type="component" value="Unassembled WGS sequence"/>
</dbReference>
<protein>
    <submittedName>
        <fullName evidence="17">Cu+-exporting ATPase</fullName>
    </submittedName>
</protein>
<keyword evidence="8" id="KW-0187">Copper transport</keyword>
<dbReference type="SFLD" id="SFLDF00027">
    <property type="entry name" value="p-type_atpase"/>
    <property type="match status" value="1"/>
</dbReference>
<evidence type="ECO:0000256" key="11">
    <source>
        <dbReference type="ARBA" id="ARBA00022967"/>
    </source>
</evidence>
<dbReference type="InterPro" id="IPR006122">
    <property type="entry name" value="HMA_Cu_ion-bd"/>
</dbReference>
<dbReference type="GO" id="GO:0012505">
    <property type="term" value="C:endomembrane system"/>
    <property type="evidence" value="ECO:0007669"/>
    <property type="project" value="UniProtKB-SubCell"/>
</dbReference>
<dbReference type="InterPro" id="IPR044492">
    <property type="entry name" value="P_typ_ATPase_HD_dom"/>
</dbReference>
<evidence type="ECO:0000256" key="6">
    <source>
        <dbReference type="ARBA" id="ARBA00022737"/>
    </source>
</evidence>
<feature type="domain" description="HMA" evidence="16">
    <location>
        <begin position="60"/>
        <end position="126"/>
    </location>
</feature>
<dbReference type="GO" id="GO:0016887">
    <property type="term" value="F:ATP hydrolysis activity"/>
    <property type="evidence" value="ECO:0007669"/>
    <property type="project" value="InterPro"/>
</dbReference>
<keyword evidence="12 15" id="KW-1133">Transmembrane helix</keyword>
<dbReference type="SUPFAM" id="SSF56784">
    <property type="entry name" value="HAD-like"/>
    <property type="match status" value="1"/>
</dbReference>
<reference evidence="18" key="1">
    <citation type="submission" date="2016-10" db="EMBL/GenBank/DDBJ databases">
        <authorList>
            <person name="Varghese N."/>
            <person name="Submissions S."/>
        </authorList>
    </citation>
    <scope>NUCLEOTIDE SEQUENCE [LARGE SCALE GENOMIC DNA]</scope>
    <source>
        <strain evidence="18">DSM 13078</strain>
    </source>
</reference>
<evidence type="ECO:0000259" key="16">
    <source>
        <dbReference type="PROSITE" id="PS50846"/>
    </source>
</evidence>
<sequence length="905" mass="96515">MSCATCSGTVEEAVGDLEGVEAVDVNFATDEGTVEYDPDEVSLSEIYATIEDAGYEPDRTKTTVEIAGMSCSTCARTNEDAIEDIPGVLSATVNYATEEGTVEFNPQDTSLAAIYDAIEDAGFEPERAGDDGDELTEQRESAVQRELRTKRRWTIVGGLLAAPFLLVMAEMFAVEFLPEWFDWVEFLFATALMATLGRHFIAGAYKSLVNNHQANMDTLVALGTSVGYVYSTAVLFDLIASEGLYFEAVAFILWFIYLGVWLEARSKARASSALRELLEMQAEEATVVEWETPPADGDAVPGEERVVPLEEVEPGDVMKVRPGEKIPTDGVVVDGQSAVDESMVTGESVPVEKGEGDEVVGSTINENGVLYVEATNVGEETAIQQIVARVKEAQARQPDVQRLVDTVSAYFVPAVIVNAVVWSVLWFFFHDALYPIASSLGGWIPVLQPVGGGPIGPELGGVPVFEFSVIVLASAILIACPCALGLATPMATMVGSTLSAKNGVLYKGADILEKARGIDTVVFDKTGTLTHGDMRLTDVVPVDEALETDGGSDGSTPAPDGGVLADRETEERERERERAVDDDLLLSVAASAESGSEHPLAQAIVEGAEERGVDLEEPTEFENVPGHGIRATLSDGEVLVGNRKLMADNGVDPAPVEATMERLESEGKTAMLVALESAASGTAEAESDDGQEPRAYELLGVVATADTVRDSARETVAELQDRGYDVLMLTGDNERTGRAIGDRLGIDPENVHAEVLPEDKADEIDAIQADGSRAIMVGDGVNDAPALTTAHVGVAIGSGTDVAIESADITLMRDDPADVLKAMRVADATISKVRQNLFWALAYNATLIPIASIGLLNPALAGLAMAFSSVSVVSNSLAFMKWDPHEDYVFLPFRPFVWVSDRVTG</sequence>
<dbReference type="PANTHER" id="PTHR43520">
    <property type="entry name" value="ATP7, ISOFORM B"/>
    <property type="match status" value="1"/>
</dbReference>
<keyword evidence="6" id="KW-0677">Repeat</keyword>
<organism evidence="17 18">
    <name type="scientific">Natronobacterium haloterrestre</name>
    <name type="common">Halobiforma haloterrestris</name>
    <dbReference type="NCBI Taxonomy" id="148448"/>
    <lineage>
        <taxon>Archaea</taxon>
        <taxon>Methanobacteriati</taxon>
        <taxon>Methanobacteriota</taxon>
        <taxon>Stenosarchaea group</taxon>
        <taxon>Halobacteria</taxon>
        <taxon>Halobacteriales</taxon>
        <taxon>Natrialbaceae</taxon>
        <taxon>Natronobacterium</taxon>
    </lineage>
</organism>
<dbReference type="FunFam" id="3.30.70.100:FF:000005">
    <property type="entry name" value="Copper-exporting P-type ATPase A"/>
    <property type="match status" value="1"/>
</dbReference>
<dbReference type="PRINTS" id="PR00120">
    <property type="entry name" value="HATPASE"/>
</dbReference>
<dbReference type="InterPro" id="IPR008250">
    <property type="entry name" value="ATPase_P-typ_transduc_dom_A_sf"/>
</dbReference>
<dbReference type="InterPro" id="IPR023299">
    <property type="entry name" value="ATPase_P-typ_cyto_dom_N"/>
</dbReference>
<evidence type="ECO:0000256" key="9">
    <source>
        <dbReference type="ARBA" id="ARBA00022840"/>
    </source>
</evidence>
<keyword evidence="7" id="KW-0547">Nucleotide-binding</keyword>
<dbReference type="InterPro" id="IPR036163">
    <property type="entry name" value="HMA_dom_sf"/>
</dbReference>
<dbReference type="InterPro" id="IPR006121">
    <property type="entry name" value="HMA_dom"/>
</dbReference>
<dbReference type="FunFam" id="3.30.70.100:FF:000001">
    <property type="entry name" value="ATPase copper transporting beta"/>
    <property type="match status" value="1"/>
</dbReference>
<dbReference type="FunFam" id="2.70.150.10:FF:000002">
    <property type="entry name" value="Copper-transporting ATPase 1, putative"/>
    <property type="match status" value="1"/>
</dbReference>
<evidence type="ECO:0000256" key="3">
    <source>
        <dbReference type="ARBA" id="ARBA00022448"/>
    </source>
</evidence>
<feature type="transmembrane region" description="Helical" evidence="15">
    <location>
        <begin position="244"/>
        <end position="262"/>
    </location>
</feature>
<keyword evidence="8" id="KW-0406">Ion transport</keyword>
<evidence type="ECO:0000256" key="14">
    <source>
        <dbReference type="SAM" id="MobiDB-lite"/>
    </source>
</evidence>
<feature type="transmembrane region" description="Helical" evidence="15">
    <location>
        <begin position="467"/>
        <end position="487"/>
    </location>
</feature>
<proteinExistence type="inferred from homology"/>
<dbReference type="CDD" id="cd02094">
    <property type="entry name" value="P-type_ATPase_Cu-like"/>
    <property type="match status" value="1"/>
</dbReference>
<feature type="region of interest" description="Disordered" evidence="14">
    <location>
        <begin position="545"/>
        <end position="580"/>
    </location>
</feature>
<dbReference type="PROSITE" id="PS00154">
    <property type="entry name" value="ATPASE_E1_E2"/>
    <property type="match status" value="1"/>
</dbReference>
<feature type="compositionally biased region" description="Basic and acidic residues" evidence="14">
    <location>
        <begin position="565"/>
        <end position="580"/>
    </location>
</feature>
<evidence type="ECO:0000256" key="8">
    <source>
        <dbReference type="ARBA" id="ARBA00022796"/>
    </source>
</evidence>
<dbReference type="OrthoDB" id="8588at2157"/>
<feature type="transmembrane region" description="Helical" evidence="15">
    <location>
        <begin position="186"/>
        <end position="205"/>
    </location>
</feature>
<dbReference type="InterPro" id="IPR001757">
    <property type="entry name" value="P_typ_ATPase"/>
</dbReference>
<dbReference type="Gene3D" id="2.70.150.10">
    <property type="entry name" value="Calcium-transporting ATPase, cytoplasmic transduction domain A"/>
    <property type="match status" value="1"/>
</dbReference>
<keyword evidence="3" id="KW-0813">Transport</keyword>
<evidence type="ECO:0000256" key="2">
    <source>
        <dbReference type="ARBA" id="ARBA00006024"/>
    </source>
</evidence>
<evidence type="ECO:0000256" key="15">
    <source>
        <dbReference type="SAM" id="Phobius"/>
    </source>
</evidence>
<keyword evidence="11" id="KW-1278">Translocase</keyword>
<feature type="transmembrane region" description="Helical" evidence="15">
    <location>
        <begin position="153"/>
        <end position="174"/>
    </location>
</feature>
<dbReference type="GO" id="GO:0005507">
    <property type="term" value="F:copper ion binding"/>
    <property type="evidence" value="ECO:0007669"/>
    <property type="project" value="InterPro"/>
</dbReference>
<dbReference type="NCBIfam" id="TIGR01494">
    <property type="entry name" value="ATPase_P-type"/>
    <property type="match status" value="2"/>
</dbReference>
<evidence type="ECO:0000256" key="12">
    <source>
        <dbReference type="ARBA" id="ARBA00022989"/>
    </source>
</evidence>
<comment type="subcellular location">
    <subcellularLocation>
        <location evidence="1">Endomembrane system</location>
        <topology evidence="1">Multi-pass membrane protein</topology>
    </subcellularLocation>
</comment>
<keyword evidence="13 15" id="KW-0472">Membrane</keyword>
<dbReference type="EMBL" id="FOKW01000005">
    <property type="protein sequence ID" value="SFC18000.1"/>
    <property type="molecule type" value="Genomic_DNA"/>
</dbReference>
<feature type="transmembrane region" description="Helical" evidence="15">
    <location>
        <begin position="837"/>
        <end position="856"/>
    </location>
</feature>
<name>A0A1I1HA62_NATHA</name>
<dbReference type="InterPro" id="IPR059000">
    <property type="entry name" value="ATPase_P-type_domA"/>
</dbReference>
<dbReference type="SFLD" id="SFLDS00003">
    <property type="entry name" value="Haloacid_Dehalogenase"/>
    <property type="match status" value="1"/>
</dbReference>
<dbReference type="AlphaFoldDB" id="A0A1I1HA62"/>
<dbReference type="InterPro" id="IPR023214">
    <property type="entry name" value="HAD_sf"/>
</dbReference>
<dbReference type="InterPro" id="IPR023298">
    <property type="entry name" value="ATPase_P-typ_TM_dom_sf"/>
</dbReference>
<evidence type="ECO:0000256" key="4">
    <source>
        <dbReference type="ARBA" id="ARBA00022692"/>
    </source>
</evidence>
<dbReference type="GO" id="GO:0016020">
    <property type="term" value="C:membrane"/>
    <property type="evidence" value="ECO:0007669"/>
    <property type="project" value="InterPro"/>
</dbReference>
<keyword evidence="18" id="KW-1185">Reference proteome</keyword>
<evidence type="ECO:0000313" key="17">
    <source>
        <dbReference type="EMBL" id="SFC18000.1"/>
    </source>
</evidence>
<evidence type="ECO:0000256" key="13">
    <source>
        <dbReference type="ARBA" id="ARBA00023136"/>
    </source>
</evidence>
<dbReference type="CDD" id="cd00371">
    <property type="entry name" value="HMA"/>
    <property type="match status" value="2"/>
</dbReference>
<feature type="transmembrane region" description="Helical" evidence="15">
    <location>
        <begin position="217"/>
        <end position="238"/>
    </location>
</feature>